<dbReference type="AlphaFoldDB" id="A0A917PVL6"/>
<dbReference type="InterPro" id="IPR002577">
    <property type="entry name" value="HTH_HxlR"/>
</dbReference>
<evidence type="ECO:0000259" key="4">
    <source>
        <dbReference type="PROSITE" id="PS51118"/>
    </source>
</evidence>
<dbReference type="InterPro" id="IPR036388">
    <property type="entry name" value="WH-like_DNA-bd_sf"/>
</dbReference>
<dbReference type="EMBL" id="BMMD01000036">
    <property type="protein sequence ID" value="GGJ93738.1"/>
    <property type="molecule type" value="Genomic_DNA"/>
</dbReference>
<keyword evidence="3" id="KW-0804">Transcription</keyword>
<dbReference type="Proteomes" id="UP000636956">
    <property type="component" value="Unassembled WGS sequence"/>
</dbReference>
<proteinExistence type="predicted"/>
<dbReference type="SUPFAM" id="SSF46785">
    <property type="entry name" value="Winged helix' DNA-binding domain"/>
    <property type="match status" value="1"/>
</dbReference>
<dbReference type="InterPro" id="IPR011991">
    <property type="entry name" value="ArsR-like_HTH"/>
</dbReference>
<evidence type="ECO:0000256" key="3">
    <source>
        <dbReference type="ARBA" id="ARBA00023163"/>
    </source>
</evidence>
<comment type="caution">
    <text evidence="5">The sequence shown here is derived from an EMBL/GenBank/DDBJ whole genome shotgun (WGS) entry which is preliminary data.</text>
</comment>
<reference evidence="5" key="2">
    <citation type="submission" date="2020-09" db="EMBL/GenBank/DDBJ databases">
        <authorList>
            <person name="Sun Q."/>
            <person name="Zhou Y."/>
        </authorList>
    </citation>
    <scope>NUCLEOTIDE SEQUENCE</scope>
    <source>
        <strain evidence="5">CGMCC 1.8984</strain>
    </source>
</reference>
<dbReference type="PANTHER" id="PTHR33204">
    <property type="entry name" value="TRANSCRIPTIONAL REGULATOR, MARR FAMILY"/>
    <property type="match status" value="1"/>
</dbReference>
<keyword evidence="2" id="KW-0238">DNA-binding</keyword>
<protein>
    <submittedName>
        <fullName evidence="5">HxlR family transcriptional regulator</fullName>
    </submittedName>
</protein>
<feature type="domain" description="HTH hxlR-type" evidence="4">
    <location>
        <begin position="14"/>
        <end position="113"/>
    </location>
</feature>
<dbReference type="CDD" id="cd00090">
    <property type="entry name" value="HTH_ARSR"/>
    <property type="match status" value="1"/>
</dbReference>
<dbReference type="PROSITE" id="PS51118">
    <property type="entry name" value="HTH_HXLR"/>
    <property type="match status" value="1"/>
</dbReference>
<gene>
    <name evidence="5" type="ORF">GCM10011372_35230</name>
</gene>
<reference evidence="5" key="1">
    <citation type="journal article" date="2014" name="Int. J. Syst. Evol. Microbiol.">
        <title>Complete genome sequence of Corynebacterium casei LMG S-19264T (=DSM 44701T), isolated from a smear-ripened cheese.</title>
        <authorList>
            <consortium name="US DOE Joint Genome Institute (JGI-PGF)"/>
            <person name="Walter F."/>
            <person name="Albersmeier A."/>
            <person name="Kalinowski J."/>
            <person name="Ruckert C."/>
        </authorList>
    </citation>
    <scope>NUCLEOTIDE SEQUENCE</scope>
    <source>
        <strain evidence="5">CGMCC 1.8984</strain>
    </source>
</reference>
<dbReference type="Gene3D" id="1.10.10.10">
    <property type="entry name" value="Winged helix-like DNA-binding domain superfamily/Winged helix DNA-binding domain"/>
    <property type="match status" value="1"/>
</dbReference>
<organism evidence="5 6">
    <name type="scientific">Agromyces bauzanensis</name>
    <dbReference type="NCBI Taxonomy" id="1308924"/>
    <lineage>
        <taxon>Bacteria</taxon>
        <taxon>Bacillati</taxon>
        <taxon>Actinomycetota</taxon>
        <taxon>Actinomycetes</taxon>
        <taxon>Micrococcales</taxon>
        <taxon>Microbacteriaceae</taxon>
        <taxon>Agromyces</taxon>
    </lineage>
</organism>
<evidence type="ECO:0000313" key="6">
    <source>
        <dbReference type="Proteomes" id="UP000636956"/>
    </source>
</evidence>
<name>A0A917PVL6_9MICO</name>
<accession>A0A917PVL6</accession>
<evidence type="ECO:0000256" key="1">
    <source>
        <dbReference type="ARBA" id="ARBA00023015"/>
    </source>
</evidence>
<sequence>MTDSLEVNSTTGPCPISPMVSVIFGRWATEVLWALLHAGAMRFTELRRRVPDVTPKVLTQRLRQLERDGLITRTYHREVPPRVVYEATALARTLIPHFAGLERWTREHARDIDVARRAYAGPLAS</sequence>
<keyword evidence="6" id="KW-1185">Reference proteome</keyword>
<dbReference type="RefSeq" id="WP_188744709.1">
    <property type="nucleotide sequence ID" value="NZ_BAABFW010000042.1"/>
</dbReference>
<dbReference type="GO" id="GO:0003677">
    <property type="term" value="F:DNA binding"/>
    <property type="evidence" value="ECO:0007669"/>
    <property type="project" value="UniProtKB-KW"/>
</dbReference>
<evidence type="ECO:0000256" key="2">
    <source>
        <dbReference type="ARBA" id="ARBA00023125"/>
    </source>
</evidence>
<dbReference type="Pfam" id="PF01638">
    <property type="entry name" value="HxlR"/>
    <property type="match status" value="1"/>
</dbReference>
<keyword evidence="1" id="KW-0805">Transcription regulation</keyword>
<evidence type="ECO:0000313" key="5">
    <source>
        <dbReference type="EMBL" id="GGJ93738.1"/>
    </source>
</evidence>
<dbReference type="InterPro" id="IPR036390">
    <property type="entry name" value="WH_DNA-bd_sf"/>
</dbReference>